<dbReference type="InterPro" id="IPR021109">
    <property type="entry name" value="Peptidase_aspartic_dom_sf"/>
</dbReference>
<dbReference type="EMBL" id="JAHIBW010000012">
    <property type="protein sequence ID" value="KAG7305990.1"/>
    <property type="molecule type" value="Genomic_DNA"/>
</dbReference>
<dbReference type="PANTHER" id="PTHR37984">
    <property type="entry name" value="PROTEIN CBG26694"/>
    <property type="match status" value="1"/>
</dbReference>
<comment type="caution">
    <text evidence="10">The sequence shown here is derived from an EMBL/GenBank/DDBJ whole genome shotgun (WGS) entry which is preliminary data.</text>
</comment>
<feature type="domain" description="CCHC-type" evidence="8">
    <location>
        <begin position="239"/>
        <end position="255"/>
    </location>
</feature>
<dbReference type="PROSITE" id="PS00141">
    <property type="entry name" value="ASP_PROTEASE"/>
    <property type="match status" value="1"/>
</dbReference>
<evidence type="ECO:0000256" key="2">
    <source>
        <dbReference type="ARBA" id="ARBA00022695"/>
    </source>
</evidence>
<dbReference type="SMART" id="SM00343">
    <property type="entry name" value="ZnF_C2HC"/>
    <property type="match status" value="2"/>
</dbReference>
<evidence type="ECO:0000259" key="9">
    <source>
        <dbReference type="PROSITE" id="PS50175"/>
    </source>
</evidence>
<dbReference type="InterPro" id="IPR036875">
    <property type="entry name" value="Znf_CCHC_sf"/>
</dbReference>
<dbReference type="PROSITE" id="PS50158">
    <property type="entry name" value="ZF_CCHC"/>
    <property type="match status" value="2"/>
</dbReference>
<feature type="compositionally biased region" description="Low complexity" evidence="7">
    <location>
        <begin position="292"/>
        <end position="301"/>
    </location>
</feature>
<evidence type="ECO:0000256" key="7">
    <source>
        <dbReference type="SAM" id="MobiDB-lite"/>
    </source>
</evidence>
<evidence type="ECO:0000256" key="4">
    <source>
        <dbReference type="ARBA" id="ARBA00022759"/>
    </source>
</evidence>
<evidence type="ECO:0000313" key="10">
    <source>
        <dbReference type="EMBL" id="KAG7305990.1"/>
    </source>
</evidence>
<keyword evidence="5" id="KW-0378">Hydrolase</keyword>
<feature type="domain" description="Peptidase A2" evidence="9">
    <location>
        <begin position="352"/>
        <end position="390"/>
    </location>
</feature>
<dbReference type="InterPro" id="IPR050951">
    <property type="entry name" value="Retrovirus_Pol_polyprotein"/>
</dbReference>
<dbReference type="PANTHER" id="PTHR37984:SF5">
    <property type="entry name" value="PROTEIN NYNRIN-LIKE"/>
    <property type="match status" value="1"/>
</dbReference>
<keyword evidence="3" id="KW-0540">Nuclease</keyword>
<dbReference type="PROSITE" id="PS50175">
    <property type="entry name" value="ASP_PROT_RETROV"/>
    <property type="match status" value="1"/>
</dbReference>
<feature type="compositionally biased region" description="Basic and acidic residues" evidence="7">
    <location>
        <begin position="643"/>
        <end position="653"/>
    </location>
</feature>
<proteinExistence type="predicted"/>
<keyword evidence="2" id="KW-0548">Nucleotidyltransferase</keyword>
<keyword evidence="6" id="KW-0862">Zinc</keyword>
<dbReference type="SUPFAM" id="SSF57756">
    <property type="entry name" value="Retrovirus zinc finger-like domains"/>
    <property type="match status" value="1"/>
</dbReference>
<dbReference type="CDD" id="cd00303">
    <property type="entry name" value="retropepsin_like"/>
    <property type="match status" value="1"/>
</dbReference>
<dbReference type="Gene3D" id="4.10.60.10">
    <property type="entry name" value="Zinc finger, CCHC-type"/>
    <property type="match status" value="1"/>
</dbReference>
<keyword evidence="6" id="KW-0863">Zinc-finger</keyword>
<evidence type="ECO:0000313" key="11">
    <source>
        <dbReference type="Proteomes" id="UP000823941"/>
    </source>
</evidence>
<organism evidence="10 11">
    <name type="scientific">Plutella xylostella</name>
    <name type="common">Diamondback moth</name>
    <name type="synonym">Plutella maculipennis</name>
    <dbReference type="NCBI Taxonomy" id="51655"/>
    <lineage>
        <taxon>Eukaryota</taxon>
        <taxon>Metazoa</taxon>
        <taxon>Ecdysozoa</taxon>
        <taxon>Arthropoda</taxon>
        <taxon>Hexapoda</taxon>
        <taxon>Insecta</taxon>
        <taxon>Pterygota</taxon>
        <taxon>Neoptera</taxon>
        <taxon>Endopterygota</taxon>
        <taxon>Lepidoptera</taxon>
        <taxon>Glossata</taxon>
        <taxon>Ditrysia</taxon>
        <taxon>Yponomeutoidea</taxon>
        <taxon>Plutellidae</taxon>
        <taxon>Plutella</taxon>
    </lineage>
</organism>
<feature type="region of interest" description="Disordered" evidence="7">
    <location>
        <begin position="624"/>
        <end position="653"/>
    </location>
</feature>
<dbReference type="InterPro" id="IPR043502">
    <property type="entry name" value="DNA/RNA_pol_sf"/>
</dbReference>
<dbReference type="InterPro" id="IPR001878">
    <property type="entry name" value="Znf_CCHC"/>
</dbReference>
<evidence type="ECO:0000256" key="1">
    <source>
        <dbReference type="ARBA" id="ARBA00022679"/>
    </source>
</evidence>
<feature type="region of interest" description="Disordered" evidence="7">
    <location>
        <begin position="254"/>
        <end position="317"/>
    </location>
</feature>
<feature type="domain" description="CCHC-type" evidence="8">
    <location>
        <begin position="218"/>
        <end position="232"/>
    </location>
</feature>
<sequence>MPRTTTGDDGEAVGTSGPLTYTEELVAKFSGCDQTDSAARWAQEVDDNAEIFGWTELQRLIVGRRSLTGTAALWLRSEKPFKTWEALKTAVTKEFPDTVDSKTIHELMSSRKKKANETCLDYMLLMKELGKRGKMPDYVAIKYIVDGILDDELHKVMLYGVTTYGDLKDKLKVYETIRQKSSGRRAPVFNRLPTATTPAGPAAAALAPGNRTTAVRLCYNCGESQHMSADCPYRQRGIKCFRCNDFGHIATQCQQPGGSGNWRSNDAFGRGRPGLQQPQRGPRRSMFTMPTESNNENSAASRSDLRRENVTASDSSNCMDVNVKMTDANENVNKQTERRKPMKTIEISDCKMTALIDTGSEVNLLTDEYYKLIGSPKFDEGHVSALVGLGQLEVKPLGKVTLSVKIDKEHYNNVLFHVVNRSCLPYDVIIGQDFLRRVVLIMEDGRVSLRMKDDEWMKQVGCYTCNSVVVDYIGDIQYKEQLTEMVENYQPLQVKEAPIQMKIVLKDDIPVAQRPRRISLAEQKVVENQVREWLDDNIIQVSYSEYASPLVLVKKKDGDTRVCVDYRLLNRKMVKDRGRKESHKYKEGDLVAIKRTQFGVCLKLKSKYLGPYVVKKVKRNDRYDVEKLDPSSEGPGRTSSSADHMKPWPDHKE</sequence>
<feature type="compositionally biased region" description="Polar residues" evidence="7">
    <location>
        <begin position="254"/>
        <end position="264"/>
    </location>
</feature>
<dbReference type="SUPFAM" id="SSF56672">
    <property type="entry name" value="DNA/RNA polymerases"/>
    <property type="match status" value="1"/>
</dbReference>
<name>A0ABQ7QLS2_PLUXY</name>
<evidence type="ECO:0000256" key="3">
    <source>
        <dbReference type="ARBA" id="ARBA00022722"/>
    </source>
</evidence>
<accession>A0ABQ7QLS2</accession>
<evidence type="ECO:0000256" key="6">
    <source>
        <dbReference type="PROSITE-ProRule" id="PRU00047"/>
    </source>
</evidence>
<dbReference type="InterPro" id="IPR001969">
    <property type="entry name" value="Aspartic_peptidase_AS"/>
</dbReference>
<protein>
    <submittedName>
        <fullName evidence="10">Uncharacterized protein</fullName>
    </submittedName>
</protein>
<keyword evidence="6" id="KW-0479">Metal-binding</keyword>
<dbReference type="Proteomes" id="UP000823941">
    <property type="component" value="Chromosome 12"/>
</dbReference>
<dbReference type="InterPro" id="IPR001995">
    <property type="entry name" value="Peptidase_A2_cat"/>
</dbReference>
<dbReference type="SUPFAM" id="SSF50630">
    <property type="entry name" value="Acid proteases"/>
    <property type="match status" value="1"/>
</dbReference>
<keyword evidence="11" id="KW-1185">Reference proteome</keyword>
<keyword evidence="1" id="KW-0808">Transferase</keyword>
<evidence type="ECO:0000256" key="5">
    <source>
        <dbReference type="ARBA" id="ARBA00022801"/>
    </source>
</evidence>
<evidence type="ECO:0000259" key="8">
    <source>
        <dbReference type="PROSITE" id="PS50158"/>
    </source>
</evidence>
<keyword evidence="4" id="KW-0255">Endonuclease</keyword>
<dbReference type="Pfam" id="PF00098">
    <property type="entry name" value="zf-CCHC"/>
    <property type="match status" value="2"/>
</dbReference>
<gene>
    <name evidence="10" type="ORF">JYU34_008559</name>
</gene>
<dbReference type="Pfam" id="PF13975">
    <property type="entry name" value="gag-asp_proteas"/>
    <property type="match status" value="1"/>
</dbReference>
<dbReference type="Gene3D" id="2.40.70.10">
    <property type="entry name" value="Acid Proteases"/>
    <property type="match status" value="1"/>
</dbReference>
<reference evidence="10 11" key="1">
    <citation type="submission" date="2021-06" db="EMBL/GenBank/DDBJ databases">
        <title>A haploid diamondback moth (Plutella xylostella L.) genome assembly resolves 31 chromosomes and identifies a diamide resistance mutation.</title>
        <authorList>
            <person name="Ward C.M."/>
            <person name="Perry K.D."/>
            <person name="Baker G."/>
            <person name="Powis K."/>
            <person name="Heckel D.G."/>
            <person name="Baxter S.W."/>
        </authorList>
    </citation>
    <scope>NUCLEOTIDE SEQUENCE [LARGE SCALE GENOMIC DNA]</scope>
    <source>
        <strain evidence="10 11">LV</strain>
        <tissue evidence="10">Single pupa</tissue>
    </source>
</reference>
<dbReference type="Gene3D" id="3.10.10.10">
    <property type="entry name" value="HIV Type 1 Reverse Transcriptase, subunit A, domain 1"/>
    <property type="match status" value="1"/>
</dbReference>